<evidence type="ECO:0000313" key="1">
    <source>
        <dbReference type="EMBL" id="CAH2210253.1"/>
    </source>
</evidence>
<sequence>MGRGALRDMEGKGRRPDGAFFEEINRTRVLVAVACTGFLPG</sequence>
<organism evidence="1 2">
    <name type="scientific">Pararge aegeria aegeria</name>
    <dbReference type="NCBI Taxonomy" id="348720"/>
    <lineage>
        <taxon>Eukaryota</taxon>
        <taxon>Metazoa</taxon>
        <taxon>Ecdysozoa</taxon>
        <taxon>Arthropoda</taxon>
        <taxon>Hexapoda</taxon>
        <taxon>Insecta</taxon>
        <taxon>Pterygota</taxon>
        <taxon>Neoptera</taxon>
        <taxon>Endopterygota</taxon>
        <taxon>Lepidoptera</taxon>
        <taxon>Glossata</taxon>
        <taxon>Ditrysia</taxon>
        <taxon>Papilionoidea</taxon>
        <taxon>Nymphalidae</taxon>
        <taxon>Satyrinae</taxon>
        <taxon>Satyrini</taxon>
        <taxon>Parargina</taxon>
        <taxon>Pararge</taxon>
    </lineage>
</organism>
<gene>
    <name evidence="1" type="primary">jg21639</name>
    <name evidence="1" type="ORF">PAEG_LOCUS2164</name>
</gene>
<reference evidence="1" key="1">
    <citation type="submission" date="2022-03" db="EMBL/GenBank/DDBJ databases">
        <authorList>
            <person name="Lindestad O."/>
        </authorList>
    </citation>
    <scope>NUCLEOTIDE SEQUENCE</scope>
</reference>
<name>A0A8S4QM81_9NEOP</name>
<proteinExistence type="predicted"/>
<protein>
    <submittedName>
        <fullName evidence="1">Jg21639 protein</fullName>
    </submittedName>
</protein>
<feature type="non-terminal residue" evidence="1">
    <location>
        <position position="41"/>
    </location>
</feature>
<comment type="caution">
    <text evidence="1">The sequence shown here is derived from an EMBL/GenBank/DDBJ whole genome shotgun (WGS) entry which is preliminary data.</text>
</comment>
<dbReference type="AlphaFoldDB" id="A0A8S4QM81"/>
<evidence type="ECO:0000313" key="2">
    <source>
        <dbReference type="Proteomes" id="UP000838756"/>
    </source>
</evidence>
<dbReference type="Proteomes" id="UP000838756">
    <property type="component" value="Unassembled WGS sequence"/>
</dbReference>
<keyword evidence="2" id="KW-1185">Reference proteome</keyword>
<dbReference type="EMBL" id="CAKXAJ010007038">
    <property type="protein sequence ID" value="CAH2210253.1"/>
    <property type="molecule type" value="Genomic_DNA"/>
</dbReference>
<accession>A0A8S4QM81</accession>